<comment type="subcellular location">
    <subcellularLocation>
        <location evidence="2">Cytoplasm</location>
    </subcellularLocation>
    <subcellularLocation>
        <location evidence="1">Nucleus</location>
    </subcellularLocation>
</comment>
<evidence type="ECO:0000256" key="6">
    <source>
        <dbReference type="ARBA" id="ARBA00022618"/>
    </source>
</evidence>
<keyword evidence="13" id="KW-0131">Cell cycle</keyword>
<keyword evidence="5" id="KW-0963">Cytoplasm</keyword>
<evidence type="ECO:0000256" key="2">
    <source>
        <dbReference type="ARBA" id="ARBA00004496"/>
    </source>
</evidence>
<dbReference type="Proteomes" id="UP001165090">
    <property type="component" value="Unassembled WGS sequence"/>
</dbReference>
<evidence type="ECO:0000256" key="14">
    <source>
        <dbReference type="ARBA" id="ARBA00030984"/>
    </source>
</evidence>
<evidence type="ECO:0000256" key="3">
    <source>
        <dbReference type="ARBA" id="ARBA00010809"/>
    </source>
</evidence>
<evidence type="ECO:0000256" key="11">
    <source>
        <dbReference type="ARBA" id="ARBA00023204"/>
    </source>
</evidence>
<evidence type="ECO:0000256" key="8">
    <source>
        <dbReference type="ARBA" id="ARBA00022776"/>
    </source>
</evidence>
<evidence type="ECO:0000256" key="16">
    <source>
        <dbReference type="SAM" id="MobiDB-lite"/>
    </source>
</evidence>
<evidence type="ECO:0000313" key="17">
    <source>
        <dbReference type="EMBL" id="GLI58448.1"/>
    </source>
</evidence>
<evidence type="ECO:0000256" key="7">
    <source>
        <dbReference type="ARBA" id="ARBA00022763"/>
    </source>
</evidence>
<dbReference type="InterPro" id="IPR026126">
    <property type="entry name" value="BABAM1"/>
</dbReference>
<gene>
    <name evidence="17" type="ORF">VaNZ11_000072</name>
</gene>
<keyword evidence="7" id="KW-0227">DNA damage</keyword>
<evidence type="ECO:0000256" key="9">
    <source>
        <dbReference type="ARBA" id="ARBA00022786"/>
    </source>
</evidence>
<keyword evidence="8" id="KW-0498">Mitosis</keyword>
<keyword evidence="9" id="KW-0833">Ubl conjugation pathway</keyword>
<evidence type="ECO:0000256" key="1">
    <source>
        <dbReference type="ARBA" id="ARBA00004123"/>
    </source>
</evidence>
<feature type="region of interest" description="Disordered" evidence="16">
    <location>
        <begin position="319"/>
        <end position="354"/>
    </location>
</feature>
<reference evidence="17 18" key="1">
    <citation type="journal article" date="2023" name="IScience">
        <title>Expanded male sex-determining region conserved during the evolution of homothallism in the green alga Volvox.</title>
        <authorList>
            <person name="Yamamoto K."/>
            <person name="Matsuzaki R."/>
            <person name="Mahakham W."/>
            <person name="Heman W."/>
            <person name="Sekimoto H."/>
            <person name="Kawachi M."/>
            <person name="Minakuchi Y."/>
            <person name="Toyoda A."/>
            <person name="Nozaki H."/>
        </authorList>
    </citation>
    <scope>NUCLEOTIDE SEQUENCE [LARGE SCALE GENOMIC DNA]</scope>
    <source>
        <strain evidence="17 18">NIES-4468</strain>
    </source>
</reference>
<dbReference type="CDD" id="cd21502">
    <property type="entry name" value="vWA_BABAM1"/>
    <property type="match status" value="1"/>
</dbReference>
<evidence type="ECO:0000256" key="12">
    <source>
        <dbReference type="ARBA" id="ARBA00023242"/>
    </source>
</evidence>
<evidence type="ECO:0000313" key="18">
    <source>
        <dbReference type="Proteomes" id="UP001165090"/>
    </source>
</evidence>
<evidence type="ECO:0000256" key="15">
    <source>
        <dbReference type="ARBA" id="ARBA00031038"/>
    </source>
</evidence>
<dbReference type="EMBL" id="BSDZ01000003">
    <property type="protein sequence ID" value="GLI58448.1"/>
    <property type="molecule type" value="Genomic_DNA"/>
</dbReference>
<evidence type="ECO:0000256" key="10">
    <source>
        <dbReference type="ARBA" id="ARBA00022853"/>
    </source>
</evidence>
<name>A0ABQ5RMC2_9CHLO</name>
<dbReference type="InterPro" id="IPR036465">
    <property type="entry name" value="vWFA_dom_sf"/>
</dbReference>
<dbReference type="PANTHER" id="PTHR15660">
    <property type="entry name" value="BRISC AND BRCA1-A COMPLEX MEMBER 1"/>
    <property type="match status" value="1"/>
</dbReference>
<keyword evidence="11" id="KW-0234">DNA repair</keyword>
<keyword evidence="18" id="KW-1185">Reference proteome</keyword>
<evidence type="ECO:0000256" key="4">
    <source>
        <dbReference type="ARBA" id="ARBA00019437"/>
    </source>
</evidence>
<evidence type="ECO:0000256" key="13">
    <source>
        <dbReference type="ARBA" id="ARBA00023306"/>
    </source>
</evidence>
<dbReference type="PANTHER" id="PTHR15660:SF1">
    <property type="entry name" value="BRISC AND BRCA1-A COMPLEX MEMBER 1"/>
    <property type="match status" value="1"/>
</dbReference>
<sequence length="354" mass="37127">MKTAKAETNSVPARQSYYPETVVFVIDVREDLGIEYGKYVSRLELLKQCIGYCAQAKSRMNPGHKFGLAVIRDSVQWEGGCITASAEGLLTALRAVHPLPAGGHGTAPPRPLDLSALVSLVQPLAVAEEADGCRVRVVLVYCRSAELPRWTNRHWSGEGLCMDALFVYDKAAAAAAAAASPEPHCSSPQDVYTWLEDNLDELSSRCAHHAYIFEAGGHLVRKVMNLLINLMAHPAQRPPQRALRATFLDLAAIPSLSASGNIGAPTATAPSVTTATASPDASAFPPLPTAATAAPAANLPATGAWGVIVTPPHGSCHPSAEMDLINLSSPSEHPLPPPSLSPPPAAGAATPLPS</sequence>
<dbReference type="SUPFAM" id="SSF53300">
    <property type="entry name" value="vWA-like"/>
    <property type="match status" value="1"/>
</dbReference>
<comment type="similarity">
    <text evidence="3">Belongs to the BABAM1 family.</text>
</comment>
<organism evidence="17 18">
    <name type="scientific">Volvox africanus</name>
    <dbReference type="NCBI Taxonomy" id="51714"/>
    <lineage>
        <taxon>Eukaryota</taxon>
        <taxon>Viridiplantae</taxon>
        <taxon>Chlorophyta</taxon>
        <taxon>core chlorophytes</taxon>
        <taxon>Chlorophyceae</taxon>
        <taxon>CS clade</taxon>
        <taxon>Chlamydomonadales</taxon>
        <taxon>Volvocaceae</taxon>
        <taxon>Volvox</taxon>
    </lineage>
</organism>
<keyword evidence="10" id="KW-0156">Chromatin regulator</keyword>
<keyword evidence="6" id="KW-0132">Cell division</keyword>
<evidence type="ECO:0000256" key="5">
    <source>
        <dbReference type="ARBA" id="ARBA00022490"/>
    </source>
</evidence>
<accession>A0ABQ5RMC2</accession>
<protein>
    <recommendedName>
        <fullName evidence="4">BRISC and BRCA1-A complex member 1</fullName>
    </recommendedName>
    <alternativeName>
        <fullName evidence="14">Mediator of RAP80 interactions and targeting subunit of 40 kDa</fullName>
    </alternativeName>
    <alternativeName>
        <fullName evidence="15">New component of the BRCA1-A complex</fullName>
    </alternativeName>
</protein>
<comment type="caution">
    <text evidence="17">The sequence shown here is derived from an EMBL/GenBank/DDBJ whole genome shotgun (WGS) entry which is preliminary data.</text>
</comment>
<proteinExistence type="inferred from homology"/>
<feature type="compositionally biased region" description="Pro residues" evidence="16">
    <location>
        <begin position="333"/>
        <end position="345"/>
    </location>
</feature>
<keyword evidence="12" id="KW-0539">Nucleus</keyword>